<dbReference type="Pfam" id="PF05331">
    <property type="entry name" value="DUF742"/>
    <property type="match status" value="1"/>
</dbReference>
<dbReference type="Proteomes" id="UP000664167">
    <property type="component" value="Unassembled WGS sequence"/>
</dbReference>
<dbReference type="InterPro" id="IPR007995">
    <property type="entry name" value="DUF742"/>
</dbReference>
<sequence length="116" mass="12581">MTPAPRRRLVPSFLATDSVQPTRNTLDRLTLLSSTGMATTDDLTHVKQRLIELLQGGPLALAEVAARLVLPVSLVRALVAELVDSSHLSARAPIPEARVHDPQLLEAVLHGLRSIR</sequence>
<organism evidence="1 2">
    <name type="scientific">Streptomyces beijiangensis</name>
    <dbReference type="NCBI Taxonomy" id="163361"/>
    <lineage>
        <taxon>Bacteria</taxon>
        <taxon>Bacillati</taxon>
        <taxon>Actinomycetota</taxon>
        <taxon>Actinomycetes</taxon>
        <taxon>Kitasatosporales</taxon>
        <taxon>Streptomycetaceae</taxon>
        <taxon>Streptomyces</taxon>
    </lineage>
</organism>
<dbReference type="EMBL" id="JAFLRJ010000207">
    <property type="protein sequence ID" value="MBO0514444.1"/>
    <property type="molecule type" value="Genomic_DNA"/>
</dbReference>
<evidence type="ECO:0000313" key="2">
    <source>
        <dbReference type="Proteomes" id="UP000664167"/>
    </source>
</evidence>
<dbReference type="AlphaFoldDB" id="A0A939JK93"/>
<evidence type="ECO:0000313" key="1">
    <source>
        <dbReference type="EMBL" id="MBO0514444.1"/>
    </source>
</evidence>
<proteinExistence type="predicted"/>
<accession>A0A939JK93</accession>
<gene>
    <name evidence="1" type="ORF">J0695_21990</name>
</gene>
<dbReference type="PANTHER" id="PTHR36221:SF1">
    <property type="entry name" value="DUF742 DOMAIN-CONTAINING PROTEIN"/>
    <property type="match status" value="1"/>
</dbReference>
<reference evidence="1" key="1">
    <citation type="submission" date="2021-03" db="EMBL/GenBank/DDBJ databases">
        <title>Streptomyces poriferae sp. nov., a novel marine sponge-derived Actinobacteria species with anti-MRSA activity.</title>
        <authorList>
            <person name="Sandoval-Powers M."/>
            <person name="Kralova S."/>
            <person name="Nguyen G.-S."/>
            <person name="Fawwal D."/>
            <person name="Degnes K."/>
            <person name="Klinkenberg G."/>
            <person name="Sletta H."/>
            <person name="Wentzel A."/>
            <person name="Liles M.R."/>
        </authorList>
    </citation>
    <scope>NUCLEOTIDE SEQUENCE</scope>
    <source>
        <strain evidence="1">DSM 41794</strain>
    </source>
</reference>
<name>A0A939JK93_9ACTN</name>
<keyword evidence="2" id="KW-1185">Reference proteome</keyword>
<dbReference type="PANTHER" id="PTHR36221">
    <property type="entry name" value="DUF742 DOMAIN-CONTAINING PROTEIN"/>
    <property type="match status" value="1"/>
</dbReference>
<comment type="caution">
    <text evidence="1">The sequence shown here is derived from an EMBL/GenBank/DDBJ whole genome shotgun (WGS) entry which is preliminary data.</text>
</comment>
<dbReference type="RefSeq" id="WP_206963843.1">
    <property type="nucleotide sequence ID" value="NZ_BAAAJJ010000001.1"/>
</dbReference>
<protein>
    <submittedName>
        <fullName evidence="1">DUF742 domain-containing protein</fullName>
    </submittedName>
</protein>